<keyword evidence="8" id="KW-1185">Reference proteome</keyword>
<feature type="compositionally biased region" description="Polar residues" evidence="4">
    <location>
        <begin position="33"/>
        <end position="57"/>
    </location>
</feature>
<keyword evidence="3" id="KW-0472">Membrane</keyword>
<comment type="caution">
    <text evidence="7">The sequence shown here is derived from an EMBL/GenBank/DDBJ whole genome shotgun (WGS) entry which is preliminary data.</text>
</comment>
<dbReference type="PRINTS" id="PR01546">
    <property type="entry name" value="YEAST73DUF"/>
</dbReference>
<sequence length="497" mass="54297">MSKTPRTPRSRTPSRVGAPIVIGPSPARLIPPNSHSAPSVSSFRVYSHGNSAVPTPLSSSPPQAASSSSSSTIYTEPTRGVLIQEPDAEVDTIDGEQGTVTGHIESSIPDEEARKSLRDNLRKAITEDTQAGAVDSYPPRQYFVLTDAGKPVFISRKEDEDSDTLTSVIGLMQALISVFLDDGDKIRCINAGKTRITFTLRPPLYYACVSAWGEPESVNGVGFSDELFLSVLLEARTRAAKSHSRRSGSNLKDQGLITCIFLRGCDMNNLVRQDILGLEELGPSNTEDEGNTSDNASLSGSSVHTIGQASADLPAPKESADATDPAPKIGLVCVSGVSDFDSVKAWCETVVERMEREGLLESLESSIRESGTTYSVSDLSIPGLRHFLYKSRPHVQVTMPEFEDPYDDLNEKRRLVTLYQILHDAIHAKSGQESTLKLQYIRTERESVLGWITQPFELYMALSPLIPKSAAINAANSITRWVQKEEKRLFLRDAPVF</sequence>
<dbReference type="PANTHER" id="PTHR13027:SF7">
    <property type="entry name" value="VACUOLAR FUSION PROTEIN MON1 HOMOLOG"/>
    <property type="match status" value="1"/>
</dbReference>
<evidence type="ECO:0000259" key="5">
    <source>
        <dbReference type="Pfam" id="PF19036"/>
    </source>
</evidence>
<dbReference type="GO" id="GO:0000329">
    <property type="term" value="C:fungal-type vacuole membrane"/>
    <property type="evidence" value="ECO:0007669"/>
    <property type="project" value="TreeGrafter"/>
</dbReference>
<proteinExistence type="inferred from homology"/>
<dbReference type="AlphaFoldDB" id="A0AAD5UTI1"/>
<dbReference type="GO" id="GO:0006914">
    <property type="term" value="P:autophagy"/>
    <property type="evidence" value="ECO:0007669"/>
    <property type="project" value="UniProtKB-UniRule"/>
</dbReference>
<comment type="similarity">
    <text evidence="3">Belongs to the MON1/SAND family.</text>
</comment>
<evidence type="ECO:0000313" key="7">
    <source>
        <dbReference type="EMBL" id="KAJ3477382.1"/>
    </source>
</evidence>
<dbReference type="InterPro" id="IPR043972">
    <property type="entry name" value="FUZ/MON1/HPS1_longin_1"/>
</dbReference>
<feature type="compositionally biased region" description="Low complexity" evidence="4">
    <location>
        <begin position="1"/>
        <end position="15"/>
    </location>
</feature>
<evidence type="ECO:0000256" key="4">
    <source>
        <dbReference type="SAM" id="MobiDB-lite"/>
    </source>
</evidence>
<evidence type="ECO:0000313" key="8">
    <source>
        <dbReference type="Proteomes" id="UP001212997"/>
    </source>
</evidence>
<comment type="subcellular location">
    <subcellularLocation>
        <location evidence="3">Endosome</location>
        <location evidence="3">Multivesicular body membrane</location>
        <topology evidence="3">Peripheral membrane protein</topology>
    </subcellularLocation>
    <subcellularLocation>
        <location evidence="1 3">Prevacuolar compartment membrane</location>
        <topology evidence="1 3">Peripheral membrane protein</topology>
    </subcellularLocation>
    <subcellularLocation>
        <location evidence="3">Vacuole membrane</location>
        <topology evidence="3">Peripheral membrane protein</topology>
    </subcellularLocation>
</comment>
<dbReference type="InterPro" id="IPR004353">
    <property type="entry name" value="Mon1"/>
</dbReference>
<dbReference type="Pfam" id="PF19036">
    <property type="entry name" value="Fuz_longin_1"/>
    <property type="match status" value="1"/>
</dbReference>
<accession>A0AAD5UTI1</accession>
<comment type="function">
    <text evidence="3">Required for multiple vacuole delivery pathways including the cytoplasm to vacuole transport (Cvt), autophagy, pexophagy and endocytosis.</text>
</comment>
<dbReference type="PANTHER" id="PTHR13027">
    <property type="entry name" value="SAND PROTEIN-RELATED"/>
    <property type="match status" value="1"/>
</dbReference>
<dbReference type="EMBL" id="JANAWD010000600">
    <property type="protein sequence ID" value="KAJ3477382.1"/>
    <property type="molecule type" value="Genomic_DNA"/>
</dbReference>
<keyword evidence="3" id="KW-0653">Protein transport</keyword>
<feature type="region of interest" description="Disordered" evidence="4">
    <location>
        <begin position="281"/>
        <end position="307"/>
    </location>
</feature>
<dbReference type="GO" id="GO:0006623">
    <property type="term" value="P:protein targeting to vacuole"/>
    <property type="evidence" value="ECO:0007669"/>
    <property type="project" value="UniProtKB-UniRule"/>
</dbReference>
<dbReference type="GO" id="GO:0035658">
    <property type="term" value="C:Mon1-Ccz1 complex"/>
    <property type="evidence" value="ECO:0007669"/>
    <property type="project" value="TreeGrafter"/>
</dbReference>
<protein>
    <recommendedName>
        <fullName evidence="2 3">Vacuolar fusion protein MON1</fullName>
    </recommendedName>
</protein>
<feature type="compositionally biased region" description="Low complexity" evidence="4">
    <location>
        <begin position="58"/>
        <end position="71"/>
    </location>
</feature>
<reference evidence="7" key="1">
    <citation type="submission" date="2022-07" db="EMBL/GenBank/DDBJ databases">
        <title>Genome Sequence of Physisporinus lineatus.</title>
        <authorList>
            <person name="Buettner E."/>
        </authorList>
    </citation>
    <scope>NUCLEOTIDE SEQUENCE</scope>
    <source>
        <strain evidence="7">VT162</strain>
    </source>
</reference>
<dbReference type="InterPro" id="IPR043970">
    <property type="entry name" value="FUZ/MON1/HPS1_longin_3"/>
</dbReference>
<keyword evidence="3" id="KW-0967">Endosome</keyword>
<evidence type="ECO:0000259" key="6">
    <source>
        <dbReference type="Pfam" id="PF19038"/>
    </source>
</evidence>
<gene>
    <name evidence="7" type="ORF">NLI96_g10497</name>
</gene>
<evidence type="ECO:0000256" key="3">
    <source>
        <dbReference type="RuleBase" id="RU367048"/>
    </source>
</evidence>
<dbReference type="GO" id="GO:0032585">
    <property type="term" value="C:multivesicular body membrane"/>
    <property type="evidence" value="ECO:0007669"/>
    <property type="project" value="UniProtKB-SubCell"/>
</dbReference>
<dbReference type="GO" id="GO:0016192">
    <property type="term" value="P:vesicle-mediated transport"/>
    <property type="evidence" value="ECO:0007669"/>
    <property type="project" value="InterPro"/>
</dbReference>
<dbReference type="Pfam" id="PF19038">
    <property type="entry name" value="Fuz_longin_3"/>
    <property type="match status" value="1"/>
</dbReference>
<feature type="region of interest" description="Disordered" evidence="4">
    <location>
        <begin position="94"/>
        <end position="113"/>
    </location>
</feature>
<keyword evidence="3" id="KW-0813">Transport</keyword>
<feature type="region of interest" description="Disordered" evidence="4">
    <location>
        <begin position="1"/>
        <end position="74"/>
    </location>
</feature>
<evidence type="ECO:0000256" key="1">
    <source>
        <dbReference type="ARBA" id="ARBA00004380"/>
    </source>
</evidence>
<name>A0AAD5UTI1_9APHY</name>
<evidence type="ECO:0000256" key="2">
    <source>
        <dbReference type="ARBA" id="ARBA00018132"/>
    </source>
</evidence>
<feature type="domain" description="FUZ/MON1/HPS1 third Longin" evidence="6">
    <location>
        <begin position="383"/>
        <end position="486"/>
    </location>
</feature>
<dbReference type="Proteomes" id="UP001212997">
    <property type="component" value="Unassembled WGS sequence"/>
</dbReference>
<keyword evidence="3" id="KW-0072">Autophagy</keyword>
<feature type="domain" description="FUZ/MON1/HPS1 first Longin" evidence="5">
    <location>
        <begin position="141"/>
        <end position="217"/>
    </location>
</feature>
<keyword evidence="3" id="KW-0926">Vacuole</keyword>
<organism evidence="7 8">
    <name type="scientific">Meripilus lineatus</name>
    <dbReference type="NCBI Taxonomy" id="2056292"/>
    <lineage>
        <taxon>Eukaryota</taxon>
        <taxon>Fungi</taxon>
        <taxon>Dikarya</taxon>
        <taxon>Basidiomycota</taxon>
        <taxon>Agaricomycotina</taxon>
        <taxon>Agaricomycetes</taxon>
        <taxon>Polyporales</taxon>
        <taxon>Meripilaceae</taxon>
        <taxon>Meripilus</taxon>
    </lineage>
</organism>
<feature type="compositionally biased region" description="Polar residues" evidence="4">
    <location>
        <begin position="292"/>
        <end position="307"/>
    </location>
</feature>